<dbReference type="GeneID" id="78231646"/>
<organism evidence="1 2">
    <name type="scientific">Coprobacillus cateniformis</name>
    <dbReference type="NCBI Taxonomy" id="100884"/>
    <lineage>
        <taxon>Bacteria</taxon>
        <taxon>Bacillati</taxon>
        <taxon>Bacillota</taxon>
        <taxon>Erysipelotrichia</taxon>
        <taxon>Erysipelotrichales</taxon>
        <taxon>Coprobacillaceae</taxon>
        <taxon>Coprobacillus</taxon>
    </lineage>
</organism>
<dbReference type="HOGENOM" id="CLU_2664822_0_0_9"/>
<keyword evidence="2" id="KW-1185">Reference proteome</keyword>
<gene>
    <name evidence="1" type="ORF">HMPREF9488_03828</name>
</gene>
<dbReference type="Proteomes" id="UP000003157">
    <property type="component" value="Unassembled WGS sequence"/>
</dbReference>
<dbReference type="RefSeq" id="WP_008790906.1">
    <property type="nucleotide sequence ID" value="NZ_AKCB01000009.1"/>
</dbReference>
<dbReference type="AlphaFoldDB" id="E7GGD5"/>
<evidence type="ECO:0000313" key="2">
    <source>
        <dbReference type="Proteomes" id="UP000003157"/>
    </source>
</evidence>
<comment type="caution">
    <text evidence="1">The sequence shown here is derived from an EMBL/GenBank/DDBJ whole genome shotgun (WGS) entry which is preliminary data.</text>
</comment>
<protein>
    <submittedName>
        <fullName evidence="1">Uncharacterized protein</fullName>
    </submittedName>
</protein>
<dbReference type="EMBL" id="ADKX01000064">
    <property type="protein sequence ID" value="EFW02911.1"/>
    <property type="molecule type" value="Genomic_DNA"/>
</dbReference>
<proteinExistence type="predicted"/>
<reference evidence="1 2" key="1">
    <citation type="submission" date="2010-12" db="EMBL/GenBank/DDBJ databases">
        <title>The Genome Sequence of Coprobacillus sp. strain 29_1.</title>
        <authorList>
            <consortium name="The Broad Institute Genome Sequencing Platform"/>
            <person name="Earl A."/>
            <person name="Ward D."/>
            <person name="Feldgarden M."/>
            <person name="Gevers D."/>
            <person name="Daigneault M."/>
            <person name="Sibley C.D."/>
            <person name="White A."/>
            <person name="Strauss J."/>
            <person name="Allen-Vercoe E."/>
            <person name="Young S.K."/>
            <person name="Zeng Q."/>
            <person name="Gargeya S."/>
            <person name="Fitzgerald M."/>
            <person name="Haas B."/>
            <person name="Abouelleil A."/>
            <person name="Alvarado L."/>
            <person name="Arachchi H.M."/>
            <person name="Berlin A."/>
            <person name="Brown A."/>
            <person name="Chapman S.B."/>
            <person name="Chen Z."/>
            <person name="Dunbar C."/>
            <person name="Freedman E."/>
            <person name="Gearin G."/>
            <person name="Gellesch M."/>
            <person name="Goldberg J."/>
            <person name="Griggs A."/>
            <person name="Gujja S."/>
            <person name="Heilman E."/>
            <person name="Heiman D."/>
            <person name="Howarth C."/>
            <person name="Larson L."/>
            <person name="Lui A."/>
            <person name="MacDonald P.J.P."/>
            <person name="Mehta T."/>
            <person name="Montmayeur A."/>
            <person name="Murphy C."/>
            <person name="Neiman D."/>
            <person name="Pearson M."/>
            <person name="Priest M."/>
            <person name="Roberts A."/>
            <person name="Saif S."/>
            <person name="Shea T."/>
            <person name="Shenoy N."/>
            <person name="Sisk P."/>
            <person name="Stolte C."/>
            <person name="Sykes S."/>
            <person name="White J."/>
            <person name="Yandava C."/>
            <person name="Nusbaum C."/>
            <person name="Birren B."/>
        </authorList>
    </citation>
    <scope>NUCLEOTIDE SEQUENCE [LARGE SCALE GENOMIC DNA]</scope>
    <source>
        <strain evidence="1 2">29_1</strain>
    </source>
</reference>
<evidence type="ECO:0000313" key="1">
    <source>
        <dbReference type="EMBL" id="EFW02911.1"/>
    </source>
</evidence>
<name>E7GGD5_9FIRM</name>
<accession>E7GGD5</accession>
<sequence>MSQDNKKKEYICPFCGCKMIVYESIESWLECSYCHFETQMHTCLGGAIAEFNHVNDELEKVAQFTLYGANEEDKV</sequence>